<feature type="transmembrane region" description="Helical" evidence="1">
    <location>
        <begin position="25"/>
        <end position="50"/>
    </location>
</feature>
<proteinExistence type="predicted"/>
<keyword evidence="1" id="KW-0472">Membrane</keyword>
<evidence type="ECO:0000256" key="1">
    <source>
        <dbReference type="SAM" id="Phobius"/>
    </source>
</evidence>
<evidence type="ECO:0000313" key="2">
    <source>
        <dbReference type="EMBL" id="HIP57160.1"/>
    </source>
</evidence>
<dbReference type="AlphaFoldDB" id="A0A833DV67"/>
<feature type="transmembrane region" description="Helical" evidence="1">
    <location>
        <begin position="62"/>
        <end position="80"/>
    </location>
</feature>
<sequence length="81" mass="8761">MGLEVVKEIVSSLASAFSWVSSLSYAFAVIGIGILLAIAIGYLAVGVVKFFRFVMHMKVKQFITMMTLLGVLLILIAIVIP</sequence>
<keyword evidence="1" id="KW-1133">Transmembrane helix</keyword>
<organism evidence="2 3">
    <name type="scientific">Ignisphaera aggregans</name>
    <dbReference type="NCBI Taxonomy" id="334771"/>
    <lineage>
        <taxon>Archaea</taxon>
        <taxon>Thermoproteota</taxon>
        <taxon>Thermoprotei</taxon>
        <taxon>Desulfurococcales</taxon>
        <taxon>Desulfurococcaceae</taxon>
        <taxon>Ignisphaera</taxon>
    </lineage>
</organism>
<dbReference type="Proteomes" id="UP000605805">
    <property type="component" value="Unassembled WGS sequence"/>
</dbReference>
<keyword evidence="1" id="KW-0812">Transmembrane</keyword>
<protein>
    <submittedName>
        <fullName evidence="2">Uncharacterized protein</fullName>
    </submittedName>
</protein>
<reference evidence="2" key="1">
    <citation type="journal article" date="2020" name="ISME J.">
        <title>Gammaproteobacteria mediating utilization of methyl-, sulfur- and petroleum organic compounds in deep ocean hydrothermal plumes.</title>
        <authorList>
            <person name="Zhou Z."/>
            <person name="Liu Y."/>
            <person name="Pan J."/>
            <person name="Cron B.R."/>
            <person name="Toner B.M."/>
            <person name="Anantharaman K."/>
            <person name="Breier J.A."/>
            <person name="Dick G.J."/>
            <person name="Li M."/>
        </authorList>
    </citation>
    <scope>NUCLEOTIDE SEQUENCE</scope>
    <source>
        <strain evidence="2">SZUA-1435</strain>
    </source>
</reference>
<comment type="caution">
    <text evidence="2">The sequence shown here is derived from an EMBL/GenBank/DDBJ whole genome shotgun (WGS) entry which is preliminary data.</text>
</comment>
<accession>A0A833DV67</accession>
<gene>
    <name evidence="2" type="ORF">EYH02_03710</name>
</gene>
<name>A0A833DV67_9CREN</name>
<dbReference type="EMBL" id="DQTV01000069">
    <property type="protein sequence ID" value="HIP57160.1"/>
    <property type="molecule type" value="Genomic_DNA"/>
</dbReference>
<evidence type="ECO:0000313" key="3">
    <source>
        <dbReference type="Proteomes" id="UP000605805"/>
    </source>
</evidence>